<feature type="transmembrane region" description="Helical" evidence="6">
    <location>
        <begin position="382"/>
        <end position="401"/>
    </location>
</feature>
<evidence type="ECO:0000256" key="6">
    <source>
        <dbReference type="SAM" id="Phobius"/>
    </source>
</evidence>
<evidence type="ECO:0000256" key="2">
    <source>
        <dbReference type="ARBA" id="ARBA00022475"/>
    </source>
</evidence>
<evidence type="ECO:0000313" key="9">
    <source>
        <dbReference type="Proteomes" id="UP000662088"/>
    </source>
</evidence>
<comment type="subcellular location">
    <subcellularLocation>
        <location evidence="1">Cell membrane</location>
        <topology evidence="1">Multi-pass membrane protein</topology>
    </subcellularLocation>
</comment>
<dbReference type="SUPFAM" id="SSF55729">
    <property type="entry name" value="Acyl-CoA N-acyltransferases (Nat)"/>
    <property type="match status" value="1"/>
</dbReference>
<evidence type="ECO:0000256" key="5">
    <source>
        <dbReference type="ARBA" id="ARBA00023136"/>
    </source>
</evidence>
<feature type="transmembrane region" description="Helical" evidence="6">
    <location>
        <begin position="269"/>
        <end position="294"/>
    </location>
</feature>
<proteinExistence type="predicted"/>
<feature type="domain" description="Phosphatidylglycerol lysyltransferase C-terminal" evidence="7">
    <location>
        <begin position="545"/>
        <end position="836"/>
    </location>
</feature>
<organism evidence="8 9">
    <name type="scientific">Clostridium lentum</name>
    <dbReference type="NCBI Taxonomy" id="2763037"/>
    <lineage>
        <taxon>Bacteria</taxon>
        <taxon>Bacillati</taxon>
        <taxon>Bacillota</taxon>
        <taxon>Clostridia</taxon>
        <taxon>Eubacteriales</taxon>
        <taxon>Clostridiaceae</taxon>
        <taxon>Clostridium</taxon>
    </lineage>
</organism>
<protein>
    <submittedName>
        <fullName evidence="8">Bifunctional lysylphosphatidylglycerol flippase/synthetase MprF</fullName>
    </submittedName>
</protein>
<dbReference type="NCBIfam" id="NF033480">
    <property type="entry name" value="bifunc_MprF"/>
    <property type="match status" value="1"/>
</dbReference>
<comment type="caution">
    <text evidence="8">The sequence shown here is derived from an EMBL/GenBank/DDBJ whole genome shotgun (WGS) entry which is preliminary data.</text>
</comment>
<feature type="transmembrane region" description="Helical" evidence="6">
    <location>
        <begin position="159"/>
        <end position="177"/>
    </location>
</feature>
<keyword evidence="4 6" id="KW-1133">Transmembrane helix</keyword>
<feature type="transmembrane region" description="Helical" evidence="6">
    <location>
        <begin position="197"/>
        <end position="219"/>
    </location>
</feature>
<dbReference type="GO" id="GO:0005886">
    <property type="term" value="C:plasma membrane"/>
    <property type="evidence" value="ECO:0007669"/>
    <property type="project" value="UniProtKB-SubCell"/>
</dbReference>
<evidence type="ECO:0000256" key="3">
    <source>
        <dbReference type="ARBA" id="ARBA00022692"/>
    </source>
</evidence>
<dbReference type="GO" id="GO:0050071">
    <property type="term" value="F:phosphatidylglycerol lysyltransferase activity"/>
    <property type="evidence" value="ECO:0007669"/>
    <property type="project" value="UniProtKB-EC"/>
</dbReference>
<keyword evidence="3 6" id="KW-0812">Transmembrane</keyword>
<dbReference type="RefSeq" id="WP_186834355.1">
    <property type="nucleotide sequence ID" value="NZ_JACOOQ010000001.1"/>
</dbReference>
<dbReference type="EMBL" id="JACOOQ010000001">
    <property type="protein sequence ID" value="MBC5638884.1"/>
    <property type="molecule type" value="Genomic_DNA"/>
</dbReference>
<evidence type="ECO:0000313" key="8">
    <source>
        <dbReference type="EMBL" id="MBC5638884.1"/>
    </source>
</evidence>
<dbReference type="GO" id="GO:0006629">
    <property type="term" value="P:lipid metabolic process"/>
    <property type="evidence" value="ECO:0007669"/>
    <property type="project" value="UniProtKB-KW"/>
</dbReference>
<dbReference type="AlphaFoldDB" id="A0A8I0AAI7"/>
<dbReference type="PANTHER" id="PTHR34697">
    <property type="entry name" value="PHOSPHATIDYLGLYCEROL LYSYLTRANSFERASE"/>
    <property type="match status" value="1"/>
</dbReference>
<feature type="transmembrane region" description="Helical" evidence="6">
    <location>
        <begin position="356"/>
        <end position="375"/>
    </location>
</feature>
<feature type="transmembrane region" description="Helical" evidence="6">
    <location>
        <begin position="505"/>
        <end position="526"/>
    </location>
</feature>
<dbReference type="InterPro" id="IPR024320">
    <property type="entry name" value="LPG_synthase_C"/>
</dbReference>
<dbReference type="InterPro" id="IPR051211">
    <property type="entry name" value="PG_lysyltransferase"/>
</dbReference>
<dbReference type="InterPro" id="IPR016181">
    <property type="entry name" value="Acyl_CoA_acyltransferase"/>
</dbReference>
<dbReference type="PANTHER" id="PTHR34697:SF2">
    <property type="entry name" value="PHOSPHATIDYLGLYCEROL LYSYLTRANSFERASE"/>
    <property type="match status" value="1"/>
</dbReference>
<sequence>MKINKKLFRIIQSIVIITIFFIAFKELYKIFIDIDISLFKKYADKLTIVNLLIIAALGVISYIPLSFYDLVTRKSIPIDLPIGKVYKYSWIASSVSSIVGFGGSAAILIKNHFYKNYVKDKSELTKENLKVVGLNLSGFSLICLIYSIWCFFTIKEFNIVFYASILFGLYIVGVLAFSTCKCIKDKNKEAYLINLKIMSISILEWITTILLIYGLIVILGIKVTLVQFAPVYIKAIIIAIISMVPGGAGTFDLTLLVGLKKFNVQSEQILLLLILYRISYYIVPLLIGVILYITELYNNTNSEIKELMSRINSKIASTILTLTVYITGILLIFWIEIDISKVIHRSSIFKINILDFALYLSIVLGFLLVVLASILNTRTKKVYYILVTSFALITLLTMTVIKSFTSYLVVIIGWLLIILSKNRFYKKGFIYTWKSAMKSICSVLILFTISLIVNSPSYSQLNSLDINSLDINSININFNSEEFNSEEFDLSKIDIEESKAYVERIIISIFLGVIISISLVIILLNINRFNKFPKEKLNKEKIKEIISKHGGSSLAHYVFVGDKYVYINDTEDVFFQYQIISDKIVILGNPIGNENSFFNATREFYDLADLYGYTLVFTGVDINIFPELHDMGYDFMKLGQEAIVKLEDFSLAGNKNKSKRQAVSRIDKAGYTFSIEEPPFTDELFKELKDVSDEWLNGKKEKGFCVGYFDREYIEMDKIAIVRNAEGEIKAFATIMPMYDNKTLSVDLMRFKDIQLNGIMDFIFVNLFEYSKENGYEFFNLGLVPLAEVGESKYSFIREKIAYQIFINGNFIYSFKGLKKFKDKYASDWNEKYIAYKKESSLVITCIQILKLLSQEKDTSDKN</sequence>
<dbReference type="Pfam" id="PF09924">
    <property type="entry name" value="LPG_synthase_C"/>
    <property type="match status" value="1"/>
</dbReference>
<feature type="transmembrane region" description="Helical" evidence="6">
    <location>
        <begin position="315"/>
        <end position="336"/>
    </location>
</feature>
<evidence type="ECO:0000256" key="1">
    <source>
        <dbReference type="ARBA" id="ARBA00004651"/>
    </source>
</evidence>
<feature type="transmembrane region" description="Helical" evidence="6">
    <location>
        <begin position="129"/>
        <end position="152"/>
    </location>
</feature>
<feature type="transmembrane region" description="Helical" evidence="6">
    <location>
        <begin position="48"/>
        <end position="68"/>
    </location>
</feature>
<feature type="transmembrane region" description="Helical" evidence="6">
    <location>
        <begin position="436"/>
        <end position="453"/>
    </location>
</feature>
<keyword evidence="9" id="KW-1185">Reference proteome</keyword>
<evidence type="ECO:0000256" key="4">
    <source>
        <dbReference type="ARBA" id="ARBA00022989"/>
    </source>
</evidence>
<dbReference type="Proteomes" id="UP000662088">
    <property type="component" value="Unassembled WGS sequence"/>
</dbReference>
<dbReference type="GO" id="GO:0055091">
    <property type="term" value="P:phospholipid homeostasis"/>
    <property type="evidence" value="ECO:0007669"/>
    <property type="project" value="TreeGrafter"/>
</dbReference>
<dbReference type="GO" id="GO:0046677">
    <property type="term" value="P:response to antibiotic"/>
    <property type="evidence" value="ECO:0007669"/>
    <property type="project" value="UniProtKB-KW"/>
</dbReference>
<feature type="transmembrane region" description="Helical" evidence="6">
    <location>
        <begin position="231"/>
        <end position="249"/>
    </location>
</feature>
<keyword evidence="2" id="KW-1003">Cell membrane</keyword>
<feature type="transmembrane region" description="Helical" evidence="6">
    <location>
        <begin position="7"/>
        <end position="28"/>
    </location>
</feature>
<reference evidence="8" key="1">
    <citation type="submission" date="2020-08" db="EMBL/GenBank/DDBJ databases">
        <title>Genome public.</title>
        <authorList>
            <person name="Liu C."/>
            <person name="Sun Q."/>
        </authorList>
    </citation>
    <scope>NUCLEOTIDE SEQUENCE</scope>
    <source>
        <strain evidence="8">NSJ-42</strain>
    </source>
</reference>
<keyword evidence="5 6" id="KW-0472">Membrane</keyword>
<accession>A0A8I0AAI7</accession>
<evidence type="ECO:0000259" key="7">
    <source>
        <dbReference type="Pfam" id="PF09924"/>
    </source>
</evidence>
<feature type="transmembrane region" description="Helical" evidence="6">
    <location>
        <begin position="88"/>
        <end position="109"/>
    </location>
</feature>
<gene>
    <name evidence="8" type="primary">mprF</name>
    <name evidence="8" type="ORF">H8R92_00285</name>
</gene>
<name>A0A8I0AAI7_9CLOT</name>